<reference evidence="2 3" key="1">
    <citation type="journal article" date="2014" name="Int. J. Syst. Evol. Microbiol.">
        <title>Complete genome sequence of Corynebacterium casei LMG S-19264T (=DSM 44701T), isolated from a smear-ripened cheese.</title>
        <authorList>
            <consortium name="US DOE Joint Genome Institute (JGI-PGF)"/>
            <person name="Walter F."/>
            <person name="Albersmeier A."/>
            <person name="Kalinowski J."/>
            <person name="Ruckert C."/>
        </authorList>
    </citation>
    <scope>NUCLEOTIDE SEQUENCE [LARGE SCALE GENOMIC DNA]</scope>
    <source>
        <strain evidence="2 3">CGMCC 1.7286</strain>
    </source>
</reference>
<dbReference type="InterPro" id="IPR025592">
    <property type="entry name" value="DUF4347"/>
</dbReference>
<protein>
    <recommendedName>
        <fullName evidence="1">DUF4347 domain-containing protein</fullName>
    </recommendedName>
</protein>
<dbReference type="Proteomes" id="UP000599578">
    <property type="component" value="Unassembled WGS sequence"/>
</dbReference>
<sequence length="2432" mass="240878">MALALEPRMMFDGAVAATTAETLVDTQNAAPDNTSTPDADAAPATATIDNRQEVVFVDSQVRDYQQLLAQLPQNAEVVVFDAGDDGLQVIADTLGGRHDIDAIHVLSHGDMGQLQLGSDWLDSSEITARSDLLTAIGQSLGKDGDILLYGCSVGADGAGFDFVRSLASATGADIAASSDLTGAANLGGDWELEVASGTIEAAALELGDYAGLLTAFTDPLNTDISPGLGGVTTFTSNLGGISFTYTFTGDGDGGDMTWESQFGDGDSASVNLLSGTFDTGTTERVTIARTDAADFTFSSLYINNTAGQTVTVQGYLDGTPTGSSQTMGTAVSGTLNFGALQVDEVRLTSTDFINTNIDSFSGNTDPPAPPAPTITSATYNAATGVLIVTGTDLSALAGAANDIDASRLTLTGEGGSTYTLTDTSDVEISSSTSFSLTLSATDQAAINPIFNKNGTSSTGATTYNLAAADDWNAAVTSGDTSDSANAVTVSNVAAPTITSATYDASTGVLAVTGTGMLKLAGANNDIDASQLTFTGEGGSTYTLTNTSDVEITSGTSFTLGLSALDKAALQAILNNNGTSSAGGTLYNLAAADDWNTGADSTVVIADTSGNTITVSNFNAAPVISNLNGDSASYLEGASAVLLDNGGDATLTDADSADFNGGNLSVAITSGEDAAEDLLGIDTSGTVSLAGTSAGSNLSVGGTVIGTLGNNITAGNDLLVNFNANATLSRVQTLVRALTYQNSDTAEPTTGARNVRVTVNDGDGGTSANADITVSVTAVNDEPTLTATGSNPTFTEGGAAASLFNGTSISTVEAGQTLTGFNFTVTNVSNGTDEVINLDGTVIVLTDGASGTTAGNSLTFGVAVSGTNATISLTGGTMTTATAQTLIDNISYQNNSNTPSTSNRVVTITSLRDSGGTANGGVDTASLSVASTVTVVGVNDAPTLTATGSNPTFTEGGAAASLFSGVSVSTVEPGQSITALTLTVSNLANGSDEILDIDGTQVALTHGSNGTTATNALSYSVSVVGTTATVSLSGGSLSTAAAQTLVDNLGYLNNSEDPGAANRVVTLTSLTDSGGTANGGDDTASPAIASTVSISALNDAPTLSGGPLVLTGTDEDSTGSGTLVSTILAGLSHGDVDNGALSGIAIRDSSGNGTWQYSTDGIGWNAVGSVSDGAALLLSSSTQLRYIPDGIDGESATLSFRAWDQTSGTASTNALRSTADTTTNGGTTAFSSGTAQASLAVTAINDAPTLTATGINPTYIEGDSATDLFSGVAVDSIEPGQNIFEVTLTVSSLADGADEILRADGSDIALIDGNTGATAGTSTFYSVSVTGTTATVELRKLGGIDSSTAATLIDGLGYRNNSETPSTGGRTVTLTGITDVGGTTNGGNDSTALAIASTVTVTAVNDAPTLAATGTNPTFIEGGSAVDLFSGVSVSTVEAGQTLSGLTLTLTNLANGSDEILDIDGTQVALTHGSAGTTATNALSYSVSVVGTTATVSLSGGSLSTAAAQTLVDSIGYLNNSQDPDTSNRTVTLTSISDSGGTANGGDDTASLAIASTVSITALNDAPTLSGGPLVLTGTDEDSTGSGTLVSTILAGLSHGDVDGGALSGIAVSASSGNGTWQYSTDGIGWNAVGSITESAALLLSSSTQLRYVPDGIDGETATLSFRAWDQTSGTASTNATRSTADTTTNGGTTAFSSGTAQASLAVTAINDVPTLAATGTNPTFIEGDSAVDLFSGVSISTVEAGQTLSGLTLTVSNLANGSDEILDIDGTQVALTHGSAGTTATNALSYSVSVAGTTATVSLSGGSLSTAAAQTLVDNLGYLNNSEDPGAANRVVTLTSLTDSGGTANGGDDTASLAIASTASISALNDAPTLSGGPLVLTGTDEDSTSSGTLVSTILAGLSHGDVDNGALSGIAIRDSSGNGTWQYSTDGIGWNAVGSVSDGAALLLSSSTQLRYIPDGIDGETATLSFRAWDQTSGTASSNALRSTADTTTNGGTTAFSSGTAQAFLNVAAVNDAPVNTVPGAQATLQNQDLVFDDVHDNRISIADVDAGGGPIQVTLTASAGLVSLSATTGLAFSSGDGRDDSSMTFSGTLGDINAALDGLTFMPTPGFSGAASLQITTDDLGRSGSGGSRSDSDTVAITVFDDVAPDAESLASIDSSPVAGGDVHFDLRFSEPVTGLDSGDFSLVTTGNATGELSTITALDERSYRITVSNVSGGGTLGIRLNAAGSGISDAAGNPLSNGLTSASYQIAGNAGDPEFRAYTGTPPVGTPAPLRVPIPPPEPPSDRESPLLPPALFDEPTLGSGVPTLGAFFDAGGTPTPSVIAQVFAGRYTGFGDGSGRGFLGFGGGDAGVFGVSGLSEVFQQGDEPEYPPIDAFGSDGGDQSPPILGVSGAPTLEQQLSGLQSAEDRAIGLLAEALEQFRPADPKA</sequence>
<name>A0A917ZEH3_9GAMM</name>
<organism evidence="2 3">
    <name type="scientific">Marinobacterium nitratireducens</name>
    <dbReference type="NCBI Taxonomy" id="518897"/>
    <lineage>
        <taxon>Bacteria</taxon>
        <taxon>Pseudomonadati</taxon>
        <taxon>Pseudomonadota</taxon>
        <taxon>Gammaproteobacteria</taxon>
        <taxon>Oceanospirillales</taxon>
        <taxon>Oceanospirillaceae</taxon>
        <taxon>Marinobacterium</taxon>
    </lineage>
</organism>
<dbReference type="Pfam" id="PF14252">
    <property type="entry name" value="DUF4347"/>
    <property type="match status" value="1"/>
</dbReference>
<dbReference type="EMBL" id="BMLT01000004">
    <property type="protein sequence ID" value="GGO81520.1"/>
    <property type="molecule type" value="Genomic_DNA"/>
</dbReference>
<keyword evidence="3" id="KW-1185">Reference proteome</keyword>
<comment type="caution">
    <text evidence="2">The sequence shown here is derived from an EMBL/GenBank/DDBJ whole genome shotgun (WGS) entry which is preliminary data.</text>
</comment>
<feature type="domain" description="DUF4347" evidence="1">
    <location>
        <begin position="54"/>
        <end position="203"/>
    </location>
</feature>
<evidence type="ECO:0000313" key="2">
    <source>
        <dbReference type="EMBL" id="GGO81520.1"/>
    </source>
</evidence>
<accession>A0A917ZEH3</accession>
<evidence type="ECO:0000313" key="3">
    <source>
        <dbReference type="Proteomes" id="UP000599578"/>
    </source>
</evidence>
<evidence type="ECO:0000259" key="1">
    <source>
        <dbReference type="Pfam" id="PF14252"/>
    </source>
</evidence>
<proteinExistence type="predicted"/>
<gene>
    <name evidence="2" type="ORF">GCM10011348_20750</name>
</gene>